<dbReference type="EMBL" id="BMJJ01000007">
    <property type="protein sequence ID" value="GGD25575.1"/>
    <property type="molecule type" value="Genomic_DNA"/>
</dbReference>
<evidence type="ECO:0000259" key="1">
    <source>
        <dbReference type="Pfam" id="PF05685"/>
    </source>
</evidence>
<gene>
    <name evidence="2" type="ORF">GCM10011335_30610</name>
</gene>
<name>A0A916Y1N5_9HYPH</name>
<proteinExistence type="predicted"/>
<organism evidence="2 3">
    <name type="scientific">Aureimonas glaciei</name>
    <dbReference type="NCBI Taxonomy" id="1776957"/>
    <lineage>
        <taxon>Bacteria</taxon>
        <taxon>Pseudomonadati</taxon>
        <taxon>Pseudomonadota</taxon>
        <taxon>Alphaproteobacteria</taxon>
        <taxon>Hyphomicrobiales</taxon>
        <taxon>Aurantimonadaceae</taxon>
        <taxon>Aureimonas</taxon>
    </lineage>
</organism>
<sequence>MNVQSRGIDEAQKMSIEGFFRWADGLDARYELVDGVPRLQPWVRRSHSLIAGNIAFALQTQLDRSRYAVHQGDFAISTGPNSIRYADVLVEPRGASLDERTADAAILLVEILSPSTMHVDFGPKAQEYLALPGLDTYLIVDADRRRVWKWSRDAEGDWPDDPLCMEDDNSEVILNAVGARLSFQDIYRDVR</sequence>
<dbReference type="SUPFAM" id="SSF52980">
    <property type="entry name" value="Restriction endonuclease-like"/>
    <property type="match status" value="1"/>
</dbReference>
<comment type="caution">
    <text evidence="2">The sequence shown here is derived from an EMBL/GenBank/DDBJ whole genome shotgun (WGS) entry which is preliminary data.</text>
</comment>
<feature type="domain" description="Putative restriction endonuclease" evidence="1">
    <location>
        <begin position="17"/>
        <end position="163"/>
    </location>
</feature>
<accession>A0A916Y1N5</accession>
<protein>
    <recommendedName>
        <fullName evidence="1">Putative restriction endonuclease domain-containing protein</fullName>
    </recommendedName>
</protein>
<dbReference type="InterPro" id="IPR011335">
    <property type="entry name" value="Restrct_endonuc-II-like"/>
</dbReference>
<dbReference type="CDD" id="cd06260">
    <property type="entry name" value="DUF820-like"/>
    <property type="match status" value="1"/>
</dbReference>
<dbReference type="PANTHER" id="PTHR36558:SF1">
    <property type="entry name" value="RESTRICTION ENDONUCLEASE DOMAIN-CONTAINING PROTEIN-RELATED"/>
    <property type="match status" value="1"/>
</dbReference>
<reference evidence="2" key="2">
    <citation type="submission" date="2020-09" db="EMBL/GenBank/DDBJ databases">
        <authorList>
            <person name="Sun Q."/>
            <person name="Zhou Y."/>
        </authorList>
    </citation>
    <scope>NUCLEOTIDE SEQUENCE</scope>
    <source>
        <strain evidence="2">CGMCC 1.15493</strain>
    </source>
</reference>
<dbReference type="Gene3D" id="3.90.1570.10">
    <property type="entry name" value="tt1808, chain A"/>
    <property type="match status" value="1"/>
</dbReference>
<dbReference type="InterPro" id="IPR012296">
    <property type="entry name" value="Nuclease_put_TT1808"/>
</dbReference>
<evidence type="ECO:0000313" key="3">
    <source>
        <dbReference type="Proteomes" id="UP000613160"/>
    </source>
</evidence>
<dbReference type="PANTHER" id="PTHR36558">
    <property type="entry name" value="GLR1098 PROTEIN"/>
    <property type="match status" value="1"/>
</dbReference>
<dbReference type="Proteomes" id="UP000613160">
    <property type="component" value="Unassembled WGS sequence"/>
</dbReference>
<evidence type="ECO:0000313" key="2">
    <source>
        <dbReference type="EMBL" id="GGD25575.1"/>
    </source>
</evidence>
<dbReference type="InterPro" id="IPR008538">
    <property type="entry name" value="Uma2"/>
</dbReference>
<dbReference type="AlphaFoldDB" id="A0A916Y1N5"/>
<dbReference type="Pfam" id="PF05685">
    <property type="entry name" value="Uma2"/>
    <property type="match status" value="1"/>
</dbReference>
<reference evidence="2" key="1">
    <citation type="journal article" date="2014" name="Int. J. Syst. Evol. Microbiol.">
        <title>Complete genome sequence of Corynebacterium casei LMG S-19264T (=DSM 44701T), isolated from a smear-ripened cheese.</title>
        <authorList>
            <consortium name="US DOE Joint Genome Institute (JGI-PGF)"/>
            <person name="Walter F."/>
            <person name="Albersmeier A."/>
            <person name="Kalinowski J."/>
            <person name="Ruckert C."/>
        </authorList>
    </citation>
    <scope>NUCLEOTIDE SEQUENCE</scope>
    <source>
        <strain evidence="2">CGMCC 1.15493</strain>
    </source>
</reference>
<keyword evidence="3" id="KW-1185">Reference proteome</keyword>
<dbReference type="RefSeq" id="WP_188852200.1">
    <property type="nucleotide sequence ID" value="NZ_BMJJ01000007.1"/>
</dbReference>